<dbReference type="CDD" id="cd19067">
    <property type="entry name" value="PfuEndoQ-like"/>
    <property type="match status" value="1"/>
</dbReference>
<dbReference type="InterPro" id="IPR003587">
    <property type="entry name" value="Hint_dom_N"/>
</dbReference>
<feature type="region of interest" description="Disordered" evidence="3">
    <location>
        <begin position="856"/>
        <end position="881"/>
    </location>
</feature>
<comment type="caution">
    <text evidence="5">The sequence shown here is derived from an EMBL/GenBank/DDBJ whole genome shotgun (WGS) entry which is preliminary data.</text>
</comment>
<dbReference type="PRINTS" id="PR00379">
    <property type="entry name" value="INTEIN"/>
</dbReference>
<dbReference type="Proteomes" id="UP000177718">
    <property type="component" value="Unassembled WGS sequence"/>
</dbReference>
<evidence type="ECO:0000313" key="6">
    <source>
        <dbReference type="Proteomes" id="UP000177718"/>
    </source>
</evidence>
<evidence type="ECO:0000256" key="1">
    <source>
        <dbReference type="ARBA" id="ARBA00022813"/>
    </source>
</evidence>
<dbReference type="InterPro" id="IPR016195">
    <property type="entry name" value="Pol/histidinol_Pase-like"/>
</dbReference>
<feature type="compositionally biased region" description="Basic and acidic residues" evidence="3">
    <location>
        <begin position="856"/>
        <end position="870"/>
    </location>
</feature>
<organism evidence="5 6">
    <name type="scientific">Candidatus Woykebacteria bacterium RIFCSPLOWO2_01_FULL_43_14</name>
    <dbReference type="NCBI Taxonomy" id="1802605"/>
    <lineage>
        <taxon>Bacteria</taxon>
        <taxon>Candidatus Woykeibacteriota</taxon>
    </lineage>
</organism>
<feature type="domain" description="DOD-type homing endonuclease" evidence="4">
    <location>
        <begin position="321"/>
        <end position="451"/>
    </location>
</feature>
<dbReference type="SUPFAM" id="SSF51294">
    <property type="entry name" value="Hedgehog/intein (Hint) domain"/>
    <property type="match status" value="1"/>
</dbReference>
<dbReference type="PROSITE" id="PS50818">
    <property type="entry name" value="INTEIN_C_TER"/>
    <property type="match status" value="1"/>
</dbReference>
<feature type="region of interest" description="Disordered" evidence="3">
    <location>
        <begin position="646"/>
        <end position="678"/>
    </location>
</feature>
<dbReference type="InterPro" id="IPR006142">
    <property type="entry name" value="INTEIN"/>
</dbReference>
<dbReference type="InterPro" id="IPR027434">
    <property type="entry name" value="Homing_endonucl"/>
</dbReference>
<dbReference type="AlphaFoldDB" id="A0A1G1WSW8"/>
<dbReference type="PROSITE" id="PS50817">
    <property type="entry name" value="INTEIN_N_TER"/>
    <property type="match status" value="1"/>
</dbReference>
<dbReference type="SUPFAM" id="SSF89550">
    <property type="entry name" value="PHP domain-like"/>
    <property type="match status" value="2"/>
</dbReference>
<dbReference type="Gene3D" id="2.170.16.10">
    <property type="entry name" value="Hedgehog/Intein (Hint) domain"/>
    <property type="match status" value="1"/>
</dbReference>
<sequence>MRYVADLHLHSKYSRAVSPQMTIPTMAKWGKIKGIDLFSSSDFTHPAWFSHLKEDLQDDGNGFYTSKTLSDPSVKFILGTEISCIYRQNGKTRRVHLLVYAPDLATVEKINMEFGKRGNIRADGRPILGLSAIELTEIVLGINAKCFIIPAHCLKPETLIHTKEGVKKISDIKVGDFVYTHKNRARKVTDVLVNYFKGDLYHIKPWYFSLGLATTPEHPFYAFKVTKCSTTGDKCLPTPAHKRICKNKLYKLYKPAWIQAKSLGLGDILVFPRFQNTTLVEQIPLDISDKYKTEGNQLYSGGTRGRAFSKLVSINADFCRLIGYYLAEGYTNSRDEVAFAFHLSEEDYVEDVIKLMKSVFGLSHHRKYIRNNTKGIEISFYSKLLVEFFTKTFYVRSPYNATTKTLPDFMIHLPTQLNSELFRGWWRGDKGYTSSVDLMNGMKAVCLRLGIVPSITKDSKVGHLNRGNHNYLGREIKASTDGYAFSHLAFYEDPYNLLLDKVFKNSVPKLSRKHGWIDEDYIYIPIREMSKYPYDGEVFNLEVEEDNSYLAEFATVHNCWTPWFSLYGSNSGFDHIDEAFGKYSKEIFAVETGLSSDPVMNWRLSQLDDRAIVSFSDAHSPAKMGREATIIDGELSYQGLVEALKSQSRHSERSEESPVNAGTAYARDPSPGKPVQDDNKVIGTIEFFPEEGKYHYNGHRVCGVTQHPKETKENGETCPVCGRRLTVGVMQRVEELADRSEEELELTKENGWLVSKKYSRPGFRRLVPLAEIVAEALGTASVSTKKVIEQFDTLINNLGNEIDILLHAKREDIEKYSSARIAEGVEKVRIEDIVIDPGFDGLYGIVKIWPETKRERKFDPPKNKKEKESKSNPNQDQLTLI</sequence>
<gene>
    <name evidence="5" type="ORF">A3A61_00220</name>
</gene>
<keyword evidence="2" id="KW-0651">Protein splicing</keyword>
<name>A0A1G1WSW8_9BACT</name>
<dbReference type="PANTHER" id="PTHR40084:SF1">
    <property type="entry name" value="PHOSPHOTRANSFERASE"/>
    <property type="match status" value="1"/>
</dbReference>
<accession>A0A1G1WSW8</accession>
<reference evidence="5 6" key="1">
    <citation type="journal article" date="2016" name="Nat. Commun.">
        <title>Thousands of microbial genomes shed light on interconnected biogeochemical processes in an aquifer system.</title>
        <authorList>
            <person name="Anantharaman K."/>
            <person name="Brown C.T."/>
            <person name="Hug L.A."/>
            <person name="Sharon I."/>
            <person name="Castelle C.J."/>
            <person name="Probst A.J."/>
            <person name="Thomas B.C."/>
            <person name="Singh A."/>
            <person name="Wilkins M.J."/>
            <person name="Karaoz U."/>
            <person name="Brodie E.L."/>
            <person name="Williams K.H."/>
            <person name="Hubbard S.S."/>
            <person name="Banfield J.F."/>
        </authorList>
    </citation>
    <scope>NUCLEOTIDE SEQUENCE [LARGE SCALE GENOMIC DNA]</scope>
</reference>
<dbReference type="GO" id="GO:0004519">
    <property type="term" value="F:endonuclease activity"/>
    <property type="evidence" value="ECO:0007669"/>
    <property type="project" value="InterPro"/>
</dbReference>
<dbReference type="InterPro" id="IPR036844">
    <property type="entry name" value="Hint_dom_sf"/>
</dbReference>
<dbReference type="InterPro" id="IPR006141">
    <property type="entry name" value="Intein_N"/>
</dbReference>
<dbReference type="PANTHER" id="PTHR40084">
    <property type="entry name" value="PHOSPHOHYDROLASE, PHP FAMILY"/>
    <property type="match status" value="1"/>
</dbReference>
<dbReference type="Gene3D" id="3.10.28.10">
    <property type="entry name" value="Homing endonucleases"/>
    <property type="match status" value="1"/>
</dbReference>
<evidence type="ECO:0000313" key="5">
    <source>
        <dbReference type="EMBL" id="OGY30832.1"/>
    </source>
</evidence>
<evidence type="ECO:0000256" key="3">
    <source>
        <dbReference type="SAM" id="MobiDB-lite"/>
    </source>
</evidence>
<dbReference type="InterPro" id="IPR030934">
    <property type="entry name" value="Intein_C"/>
</dbReference>
<dbReference type="InterPro" id="IPR004042">
    <property type="entry name" value="Intein_endonuc_central"/>
</dbReference>
<dbReference type="GO" id="GO:0016539">
    <property type="term" value="P:intein-mediated protein splicing"/>
    <property type="evidence" value="ECO:0007669"/>
    <property type="project" value="InterPro"/>
</dbReference>
<evidence type="ECO:0000259" key="4">
    <source>
        <dbReference type="PROSITE" id="PS50819"/>
    </source>
</evidence>
<dbReference type="STRING" id="1802605.A3A61_00220"/>
<dbReference type="PROSITE" id="PS50819">
    <property type="entry name" value="INTEIN_ENDONUCLEASE"/>
    <property type="match status" value="1"/>
</dbReference>
<protein>
    <recommendedName>
        <fullName evidence="4">DOD-type homing endonuclease domain-containing protein</fullName>
    </recommendedName>
</protein>
<dbReference type="NCBIfam" id="TIGR01443">
    <property type="entry name" value="intein_Cterm"/>
    <property type="match status" value="1"/>
</dbReference>
<keyword evidence="1" id="KW-0068">Autocatalytic cleavage</keyword>
<evidence type="ECO:0000256" key="2">
    <source>
        <dbReference type="ARBA" id="ARBA00023000"/>
    </source>
</evidence>
<proteinExistence type="predicted"/>
<dbReference type="CDD" id="cd00081">
    <property type="entry name" value="Hint"/>
    <property type="match status" value="1"/>
</dbReference>
<dbReference type="EMBL" id="MHDB01000041">
    <property type="protein sequence ID" value="OGY30832.1"/>
    <property type="molecule type" value="Genomic_DNA"/>
</dbReference>
<dbReference type="SMART" id="SM00306">
    <property type="entry name" value="HintN"/>
    <property type="match status" value="1"/>
</dbReference>